<dbReference type="AlphaFoldDB" id="A0A0L7LIN4"/>
<dbReference type="InterPro" id="IPR025640">
    <property type="entry name" value="GYF_2"/>
</dbReference>
<dbReference type="GO" id="GO:0010008">
    <property type="term" value="C:endosome membrane"/>
    <property type="evidence" value="ECO:0007669"/>
    <property type="project" value="TreeGrafter"/>
</dbReference>
<dbReference type="STRING" id="104452.A0A0L7LIN4"/>
<sequence>MVPGPGDARRALVAVSAACGAGLSSARPAPIPFPDSAARGRMAYSSRTRTRKGPVSFQRVHCTLAHSHTSRATVPAQSNVIEAGAATSSGDREWYYNLEQGTLLQRKGPVGFQRVHCTLAHSHTSRATVPAQSNVIEAGAATSSGDREWYYNLEQGTLLQRKCPVSFQRLKELYKSGEINNKTKCWANSMEGWRAVGSVPQLKWTLLARGAAVMDESALAATVLDLLITCSRYYPSSMEGWRAVGSVPQLKWTLLARGAAVMDESALAATVLDLLITCSRYYPSR</sequence>
<proteinExistence type="predicted"/>
<name>A0A0L7LIN4_OPEBR</name>
<reference evidence="2 3" key="1">
    <citation type="journal article" date="2015" name="Genome Biol. Evol.">
        <title>The genome of winter moth (Operophtera brumata) provides a genomic perspective on sexual dimorphism and phenology.</title>
        <authorList>
            <person name="Derks M.F."/>
            <person name="Smit S."/>
            <person name="Salis L."/>
            <person name="Schijlen E."/>
            <person name="Bossers A."/>
            <person name="Mateman C."/>
            <person name="Pijl A.S."/>
            <person name="de Ridder D."/>
            <person name="Groenen M.A."/>
            <person name="Visser M.E."/>
            <person name="Megens H.J."/>
        </authorList>
    </citation>
    <scope>NUCLEOTIDE SEQUENCE [LARGE SCALE GENOMIC DNA]</scope>
    <source>
        <strain evidence="2">WM2013NL</strain>
        <tissue evidence="2">Head and thorax</tissue>
    </source>
</reference>
<dbReference type="GO" id="GO:0006898">
    <property type="term" value="P:receptor-mediated endocytosis"/>
    <property type="evidence" value="ECO:0007669"/>
    <property type="project" value="TreeGrafter"/>
</dbReference>
<organism evidence="2 3">
    <name type="scientific">Operophtera brumata</name>
    <name type="common">Winter moth</name>
    <name type="synonym">Phalaena brumata</name>
    <dbReference type="NCBI Taxonomy" id="104452"/>
    <lineage>
        <taxon>Eukaryota</taxon>
        <taxon>Metazoa</taxon>
        <taxon>Ecdysozoa</taxon>
        <taxon>Arthropoda</taxon>
        <taxon>Hexapoda</taxon>
        <taxon>Insecta</taxon>
        <taxon>Pterygota</taxon>
        <taxon>Neoptera</taxon>
        <taxon>Endopterygota</taxon>
        <taxon>Lepidoptera</taxon>
        <taxon>Glossata</taxon>
        <taxon>Ditrysia</taxon>
        <taxon>Geometroidea</taxon>
        <taxon>Geometridae</taxon>
        <taxon>Larentiinae</taxon>
        <taxon>Operophtera</taxon>
    </lineage>
</organism>
<gene>
    <name evidence="2" type="ORF">OBRU01_07712</name>
</gene>
<dbReference type="PANTHER" id="PTHR36983:SF2">
    <property type="entry name" value="DNAJ HOMOLOG SUBFAMILY C MEMBER 13"/>
    <property type="match status" value="1"/>
</dbReference>
<dbReference type="GO" id="GO:0007032">
    <property type="term" value="P:endosome organization"/>
    <property type="evidence" value="ECO:0007669"/>
    <property type="project" value="InterPro"/>
</dbReference>
<dbReference type="GO" id="GO:2000641">
    <property type="term" value="P:regulation of early endosome to late endosome transport"/>
    <property type="evidence" value="ECO:0007669"/>
    <property type="project" value="InterPro"/>
</dbReference>
<feature type="domain" description="GYF" evidence="1">
    <location>
        <begin position="149"/>
        <end position="202"/>
    </location>
</feature>
<evidence type="ECO:0000313" key="2">
    <source>
        <dbReference type="EMBL" id="KOB75312.1"/>
    </source>
</evidence>
<dbReference type="EMBL" id="JTDY01000952">
    <property type="protein sequence ID" value="KOB75312.1"/>
    <property type="molecule type" value="Genomic_DNA"/>
</dbReference>
<comment type="caution">
    <text evidence="2">The sequence shown here is derived from an EMBL/GenBank/DDBJ whole genome shotgun (WGS) entry which is preliminary data.</text>
</comment>
<accession>A0A0L7LIN4</accession>
<dbReference type="InterPro" id="IPR044978">
    <property type="entry name" value="GRV2/DNAJC13"/>
</dbReference>
<keyword evidence="3" id="KW-1185">Reference proteome</keyword>
<evidence type="ECO:0000259" key="1">
    <source>
        <dbReference type="Pfam" id="PF14237"/>
    </source>
</evidence>
<protein>
    <submittedName>
        <fullName evidence="2">Putative DnaJ-like protein, subfamily C, member 13</fullName>
    </submittedName>
</protein>
<dbReference type="PANTHER" id="PTHR36983">
    <property type="entry name" value="DNAJ HOMOLOG SUBFAMILY C MEMBER 13"/>
    <property type="match status" value="1"/>
</dbReference>
<dbReference type="Pfam" id="PF14237">
    <property type="entry name" value="GYF_2"/>
    <property type="match status" value="1"/>
</dbReference>
<evidence type="ECO:0000313" key="3">
    <source>
        <dbReference type="Proteomes" id="UP000037510"/>
    </source>
</evidence>
<dbReference type="Proteomes" id="UP000037510">
    <property type="component" value="Unassembled WGS sequence"/>
</dbReference>